<sequence>DNGSTISTSPVLLLDDLRLKHEGAYTCLASNRLGNSTLTYHLTVLQRPYFQAVPSSRSYPVAMRARLECRAGGRPQPKIRWYKDGEPLEYNNWLKKPTDGWLFFSTTFSKDSGIYQCVATNSVGNVWTAVQMEIINVSQIPSPPENLTCRPYNETSICLEWNAPKDVPVVKAYTVHTFYKANGAEVSLPEYVTNITYQQAEGLNSSTNYTFYLRLYSNAASDHTQRVTCRTGVTGNRNLEIESTKPNTVILKWSEISTDVACDGFRDMYSVQWRNEGHTYTERTSEHTYEISDLIPGVDYEFRVISGNREDDSTSWIPFTLQDNTTSDGESNGTTLEPPRHLDGEATSTSTVRLFWDATDNQVKYYVVCYVQVKSDKDCEDGKIVKSTDNKLQISKLKPNTKYEFRVRAHDQKGNPGRFSRPKEIQTQHDVPSPIQNLGYSILNTTAACVHWRPPARKDGGRLLSYMVSYTPDPTLPVNRWIDLNVPVARANQCWFEEEDSASIVLANLTIDTGYLLFVRAVSDVGVGQPIVPITLSLLSKPQVDIEEQPNEHYHKTIGIVLGTLTSLLCVVVFILCILARRRCLKRAVNHQQPNVSGAASRLIAPTSSESPTVARYTANRGVRFDATTPKEVELLVGAEDDDDRGGAGESGAASAAGAVKTKTQQFSNGHADSLDKPISNGHVPSNHIHITENPQYCDVESNGRPAFPTSEPSSVPHRFEEDSNSNVRSSKLYDFYRFFENHRGKKPRVRNDSYTSQIDGSPNVTQITCLDESLDANGVNNNRRMLPLLEPNG</sequence>
<evidence type="ECO:0000256" key="3">
    <source>
        <dbReference type="ARBA" id="ARBA00023319"/>
    </source>
</evidence>
<dbReference type="SUPFAM" id="SSF49265">
    <property type="entry name" value="Fibronectin type III"/>
    <property type="match status" value="2"/>
</dbReference>
<feature type="compositionally biased region" description="Polar residues" evidence="4">
    <location>
        <begin position="662"/>
        <end position="671"/>
    </location>
</feature>
<dbReference type="InterPro" id="IPR003961">
    <property type="entry name" value="FN3_dom"/>
</dbReference>
<evidence type="ECO:0000259" key="6">
    <source>
        <dbReference type="PROSITE" id="PS50835"/>
    </source>
</evidence>
<evidence type="ECO:0000256" key="5">
    <source>
        <dbReference type="SAM" id="Phobius"/>
    </source>
</evidence>
<dbReference type="AlphaFoldDB" id="A0A653DC34"/>
<feature type="domain" description="Fibronectin type-III" evidence="7">
    <location>
        <begin position="338"/>
        <end position="430"/>
    </location>
</feature>
<feature type="region of interest" description="Disordered" evidence="4">
    <location>
        <begin position="641"/>
        <end position="723"/>
    </location>
</feature>
<dbReference type="InterPro" id="IPR036179">
    <property type="entry name" value="Ig-like_dom_sf"/>
</dbReference>
<dbReference type="SMART" id="SM00409">
    <property type="entry name" value="IG"/>
    <property type="match status" value="1"/>
</dbReference>
<dbReference type="InterPro" id="IPR007110">
    <property type="entry name" value="Ig-like_dom"/>
</dbReference>
<dbReference type="EMBL" id="CAACVG010011146">
    <property type="protein sequence ID" value="VEN57416.1"/>
    <property type="molecule type" value="Genomic_DNA"/>
</dbReference>
<evidence type="ECO:0000259" key="7">
    <source>
        <dbReference type="PROSITE" id="PS50853"/>
    </source>
</evidence>
<feature type="domain" description="Fibronectin type-III" evidence="7">
    <location>
        <begin position="143"/>
        <end position="234"/>
    </location>
</feature>
<evidence type="ECO:0000256" key="1">
    <source>
        <dbReference type="ARBA" id="ARBA00022737"/>
    </source>
</evidence>
<dbReference type="PROSITE" id="PS50853">
    <property type="entry name" value="FN3"/>
    <property type="match status" value="4"/>
</dbReference>
<organism evidence="8 9">
    <name type="scientific">Callosobruchus maculatus</name>
    <name type="common">Southern cowpea weevil</name>
    <name type="synonym">Pulse bruchid</name>
    <dbReference type="NCBI Taxonomy" id="64391"/>
    <lineage>
        <taxon>Eukaryota</taxon>
        <taxon>Metazoa</taxon>
        <taxon>Ecdysozoa</taxon>
        <taxon>Arthropoda</taxon>
        <taxon>Hexapoda</taxon>
        <taxon>Insecta</taxon>
        <taxon>Pterygota</taxon>
        <taxon>Neoptera</taxon>
        <taxon>Endopterygota</taxon>
        <taxon>Coleoptera</taxon>
        <taxon>Polyphaga</taxon>
        <taxon>Cucujiformia</taxon>
        <taxon>Chrysomeloidea</taxon>
        <taxon>Chrysomelidae</taxon>
        <taxon>Bruchinae</taxon>
        <taxon>Bruchini</taxon>
        <taxon>Callosobruchus</taxon>
    </lineage>
</organism>
<dbReference type="InterPro" id="IPR050964">
    <property type="entry name" value="Striated_Muscle_Regulatory"/>
</dbReference>
<reference evidence="8 9" key="1">
    <citation type="submission" date="2019-01" db="EMBL/GenBank/DDBJ databases">
        <authorList>
            <person name="Sayadi A."/>
        </authorList>
    </citation>
    <scope>NUCLEOTIDE SEQUENCE [LARGE SCALE GENOMIC DNA]</scope>
</reference>
<dbReference type="PROSITE" id="PS50835">
    <property type="entry name" value="IG_LIKE"/>
    <property type="match status" value="1"/>
</dbReference>
<feature type="domain" description="Ig-like" evidence="6">
    <location>
        <begin position="48"/>
        <end position="135"/>
    </location>
</feature>
<accession>A0A653DC34</accession>
<dbReference type="PANTHER" id="PTHR13817:SF173">
    <property type="entry name" value="FRAZZLED"/>
    <property type="match status" value="1"/>
</dbReference>
<dbReference type="Gene3D" id="2.60.40.10">
    <property type="entry name" value="Immunoglobulins"/>
    <property type="match status" value="6"/>
</dbReference>
<dbReference type="CDD" id="cd00063">
    <property type="entry name" value="FN3"/>
    <property type="match status" value="4"/>
</dbReference>
<keyword evidence="3" id="KW-0393">Immunoglobulin domain</keyword>
<dbReference type="Proteomes" id="UP000410492">
    <property type="component" value="Unassembled WGS sequence"/>
</dbReference>
<protein>
    <submittedName>
        <fullName evidence="8">Uncharacterized protein</fullName>
    </submittedName>
</protein>
<dbReference type="Pfam" id="PF00041">
    <property type="entry name" value="fn3"/>
    <property type="match status" value="4"/>
</dbReference>
<feature type="non-terminal residue" evidence="8">
    <location>
        <position position="1"/>
    </location>
</feature>
<evidence type="ECO:0000313" key="9">
    <source>
        <dbReference type="Proteomes" id="UP000410492"/>
    </source>
</evidence>
<dbReference type="GO" id="GO:0030154">
    <property type="term" value="P:cell differentiation"/>
    <property type="evidence" value="ECO:0007669"/>
    <property type="project" value="UniProtKB-ARBA"/>
</dbReference>
<proteinExistence type="predicted"/>
<keyword evidence="9" id="KW-1185">Reference proteome</keyword>
<dbReference type="GO" id="GO:0009653">
    <property type="term" value="P:anatomical structure morphogenesis"/>
    <property type="evidence" value="ECO:0007669"/>
    <property type="project" value="UniProtKB-ARBA"/>
</dbReference>
<keyword evidence="2" id="KW-1015">Disulfide bond</keyword>
<dbReference type="InterPro" id="IPR013783">
    <property type="entry name" value="Ig-like_fold"/>
</dbReference>
<dbReference type="FunFam" id="2.60.40.10:FF:000032">
    <property type="entry name" value="palladin isoform X1"/>
    <property type="match status" value="1"/>
</dbReference>
<dbReference type="InterPro" id="IPR036116">
    <property type="entry name" value="FN3_sf"/>
</dbReference>
<keyword evidence="5" id="KW-0812">Transmembrane</keyword>
<gene>
    <name evidence="8" type="ORF">CALMAC_LOCUS16045</name>
</gene>
<evidence type="ECO:0000256" key="2">
    <source>
        <dbReference type="ARBA" id="ARBA00023157"/>
    </source>
</evidence>
<dbReference type="SUPFAM" id="SSF48726">
    <property type="entry name" value="Immunoglobulin"/>
    <property type="match status" value="2"/>
</dbReference>
<feature type="transmembrane region" description="Helical" evidence="5">
    <location>
        <begin position="558"/>
        <end position="580"/>
    </location>
</feature>
<evidence type="ECO:0000313" key="8">
    <source>
        <dbReference type="EMBL" id="VEN57416.1"/>
    </source>
</evidence>
<keyword evidence="1" id="KW-0677">Repeat</keyword>
<name>A0A653DC34_CALMS</name>
<keyword evidence="5" id="KW-0472">Membrane</keyword>
<dbReference type="InterPro" id="IPR013098">
    <property type="entry name" value="Ig_I-set"/>
</dbReference>
<keyword evidence="5" id="KW-1133">Transmembrane helix</keyword>
<feature type="region of interest" description="Disordered" evidence="4">
    <location>
        <begin position="322"/>
        <end position="345"/>
    </location>
</feature>
<feature type="domain" description="Fibronectin type-III" evidence="7">
    <location>
        <begin position="434"/>
        <end position="543"/>
    </location>
</feature>
<dbReference type="InterPro" id="IPR003599">
    <property type="entry name" value="Ig_sub"/>
</dbReference>
<dbReference type="OrthoDB" id="438268at2759"/>
<feature type="compositionally biased region" description="Polar residues" evidence="4">
    <location>
        <begin position="322"/>
        <end position="335"/>
    </location>
</feature>
<dbReference type="InterPro" id="IPR003598">
    <property type="entry name" value="Ig_sub2"/>
</dbReference>
<dbReference type="PANTHER" id="PTHR13817">
    <property type="entry name" value="TITIN"/>
    <property type="match status" value="1"/>
</dbReference>
<feature type="domain" description="Fibronectin type-III" evidence="7">
    <location>
        <begin position="235"/>
        <end position="328"/>
    </location>
</feature>
<evidence type="ECO:0000256" key="4">
    <source>
        <dbReference type="SAM" id="MobiDB-lite"/>
    </source>
</evidence>
<dbReference type="SMART" id="SM00060">
    <property type="entry name" value="FN3"/>
    <property type="match status" value="4"/>
</dbReference>
<dbReference type="SMART" id="SM00408">
    <property type="entry name" value="IGc2"/>
    <property type="match status" value="1"/>
</dbReference>
<dbReference type="Pfam" id="PF07679">
    <property type="entry name" value="I-set"/>
    <property type="match status" value="1"/>
</dbReference>